<organism evidence="10 11">
    <name type="scientific">Polynucleobacter paneuropaeus</name>
    <dbReference type="NCBI Taxonomy" id="2527775"/>
    <lineage>
        <taxon>Bacteria</taxon>
        <taxon>Pseudomonadati</taxon>
        <taxon>Pseudomonadota</taxon>
        <taxon>Betaproteobacteria</taxon>
        <taxon>Burkholderiales</taxon>
        <taxon>Burkholderiaceae</taxon>
        <taxon>Polynucleobacter</taxon>
    </lineage>
</organism>
<keyword evidence="6" id="KW-0677">Repeat</keyword>
<comment type="pathway">
    <text evidence="1">Protein modification; protein glycosylation.</text>
</comment>
<feature type="repeat" description="TPR" evidence="8">
    <location>
        <begin position="73"/>
        <end position="106"/>
    </location>
</feature>
<evidence type="ECO:0000256" key="2">
    <source>
        <dbReference type="ARBA" id="ARBA00005386"/>
    </source>
</evidence>
<feature type="repeat" description="TPR" evidence="8">
    <location>
        <begin position="277"/>
        <end position="310"/>
    </location>
</feature>
<feature type="repeat" description="TPR" evidence="8">
    <location>
        <begin position="175"/>
        <end position="208"/>
    </location>
</feature>
<comment type="caution">
    <text evidence="10">The sequence shown here is derived from an EMBL/GenBank/DDBJ whole genome shotgun (WGS) entry which is preliminary data.</text>
</comment>
<evidence type="ECO:0000256" key="8">
    <source>
        <dbReference type="PROSITE-ProRule" id="PRU00339"/>
    </source>
</evidence>
<dbReference type="Gene3D" id="3.40.50.11380">
    <property type="match status" value="1"/>
</dbReference>
<dbReference type="SMART" id="SM00028">
    <property type="entry name" value="TPR"/>
    <property type="match status" value="9"/>
</dbReference>
<dbReference type="InterPro" id="IPR029489">
    <property type="entry name" value="OGT/SEC/SPY_C"/>
</dbReference>
<sequence>MNPQLPLMLQQAIEAFQASNFERASTILQRVIQVDAKNLPALHILGLIRASQANYKEAAHLLARAARIHPNDASIQYNLAKALADMGSDKESVPHHKKAVELAPQNPEAWLNYGKTESNLGHHENALIHYDKALNLNPHYAQAASNKSATLRELGRYEEALAYAEQALAMSASLAEAWTNKAVNLHELGRYEEAIAHYDQALTLNPDDYVAWTNKGVTLKAIKRYDEAITHFDQALTLKPDYHEVWTNKGATLHDLKRYDQAIACYDKALSFNPRYYEAWINKGTSLKELTLVADAKNAFERAIELMPNSNMARWGKLFTSIPIIASSSKSVQELREVFSSELQDLDKWFYQERLDGAHEVIGSSQPFYLAYQALNNKELLNQYGLICHRIMAHWQKVNLLQHSEKKENAKIQIGIVGEQICNHSVWNAITKGLVLNLDTTKFEVHIFHLGTSIDDETLLARGRAKTFTDNQFSLTGVSKSIVEKSLDVIVYPEIGMHGLTMQLACLRLAPIQIATWGHPETTGLPTIDYYLSGALFEDESSQDAYTEALIKLPNLGCSYSRLPVNSADFDVEQFGITSNQPILICPGAPFKYDPKNDWIFVEISKRLGKCRFIFFIDKNNLSEILKTRLENVFQESNLTLSDYVVFIPWLKSEQFYGLMKHAVVFMDTIGFSGFNTAMQAVDCALPIVTQEGSFMRGRFASGILKRIELPELIADSDQGYIELVIRLVQDKLYRSQVVNKINEMRHVLYDDPEPIRALENFLLTTVK</sequence>
<feature type="domain" description="O-GlcNAc transferase C-terminal" evidence="9">
    <location>
        <begin position="383"/>
        <end position="554"/>
    </location>
</feature>
<dbReference type="EC" id="2.4.1.255" evidence="3"/>
<feature type="repeat" description="TPR" evidence="8">
    <location>
        <begin position="39"/>
        <end position="72"/>
    </location>
</feature>
<dbReference type="Proteomes" id="UP000783102">
    <property type="component" value="Unassembled WGS sequence"/>
</dbReference>
<dbReference type="Pfam" id="PF13181">
    <property type="entry name" value="TPR_8"/>
    <property type="match status" value="1"/>
</dbReference>
<evidence type="ECO:0000256" key="6">
    <source>
        <dbReference type="ARBA" id="ARBA00022737"/>
    </source>
</evidence>
<proteinExistence type="inferred from homology"/>
<accession>A0A9Q2WIJ6</accession>
<dbReference type="Pfam" id="PF00515">
    <property type="entry name" value="TPR_1"/>
    <property type="match status" value="3"/>
</dbReference>
<evidence type="ECO:0000256" key="1">
    <source>
        <dbReference type="ARBA" id="ARBA00004922"/>
    </source>
</evidence>
<dbReference type="InterPro" id="IPR051685">
    <property type="entry name" value="Ycf3/AcsC/BcsC/TPR_MFPF"/>
</dbReference>
<keyword evidence="5" id="KW-0808">Transferase</keyword>
<evidence type="ECO:0000259" key="9">
    <source>
        <dbReference type="Pfam" id="PF13844"/>
    </source>
</evidence>
<gene>
    <name evidence="10" type="ORF">G6731_05510</name>
</gene>
<dbReference type="GO" id="GO:0097363">
    <property type="term" value="F:protein O-acetylglucosaminyltransferase activity"/>
    <property type="evidence" value="ECO:0007669"/>
    <property type="project" value="UniProtKB-EC"/>
</dbReference>
<feature type="repeat" description="TPR" evidence="8">
    <location>
        <begin position="107"/>
        <end position="140"/>
    </location>
</feature>
<dbReference type="InterPro" id="IPR019734">
    <property type="entry name" value="TPR_rpt"/>
</dbReference>
<dbReference type="AlphaFoldDB" id="A0A9Q2WIJ6"/>
<evidence type="ECO:0000256" key="5">
    <source>
        <dbReference type="ARBA" id="ARBA00022679"/>
    </source>
</evidence>
<dbReference type="Pfam" id="PF13844">
    <property type="entry name" value="Glyco_transf_41"/>
    <property type="match status" value="2"/>
</dbReference>
<dbReference type="Gene3D" id="3.40.50.2000">
    <property type="entry name" value="Glycogen Phosphorylase B"/>
    <property type="match status" value="1"/>
</dbReference>
<evidence type="ECO:0000256" key="7">
    <source>
        <dbReference type="ARBA" id="ARBA00022803"/>
    </source>
</evidence>
<dbReference type="PANTHER" id="PTHR44943:SF8">
    <property type="entry name" value="TPR REPEAT-CONTAINING PROTEIN MJ0263"/>
    <property type="match status" value="1"/>
</dbReference>
<dbReference type="InterPro" id="IPR011990">
    <property type="entry name" value="TPR-like_helical_dom_sf"/>
</dbReference>
<dbReference type="SUPFAM" id="SSF53756">
    <property type="entry name" value="UDP-Glycosyltransferase/glycogen phosphorylase"/>
    <property type="match status" value="1"/>
</dbReference>
<protein>
    <recommendedName>
        <fullName evidence="3">protein O-GlcNAc transferase</fullName>
        <ecNumber evidence="3">2.4.1.255</ecNumber>
    </recommendedName>
</protein>
<dbReference type="PROSITE" id="PS50005">
    <property type="entry name" value="TPR"/>
    <property type="match status" value="7"/>
</dbReference>
<comment type="similarity">
    <text evidence="2">Belongs to the glycosyltransferase 41 family. O-GlcNAc transferase subfamily.</text>
</comment>
<dbReference type="Pfam" id="PF13432">
    <property type="entry name" value="TPR_16"/>
    <property type="match status" value="1"/>
</dbReference>
<dbReference type="SUPFAM" id="SSF48452">
    <property type="entry name" value="TPR-like"/>
    <property type="match status" value="1"/>
</dbReference>
<keyword evidence="4" id="KW-0328">Glycosyltransferase</keyword>
<evidence type="ECO:0000256" key="4">
    <source>
        <dbReference type="ARBA" id="ARBA00022676"/>
    </source>
</evidence>
<dbReference type="PROSITE" id="PS50293">
    <property type="entry name" value="TPR_REGION"/>
    <property type="match status" value="4"/>
</dbReference>
<keyword evidence="7 8" id="KW-0802">TPR repeat</keyword>
<reference evidence="10" key="1">
    <citation type="journal article" date="2021" name="Genome Biol. Evol.">
        <title>Continental-Scale Gene Flow Prevents Allopatric Divergence of Pelagic Freshwater Bacteria.</title>
        <authorList>
            <person name="Hoetzinger M."/>
            <person name="Pitt A."/>
            <person name="Huemer A."/>
            <person name="Hahn M.W."/>
        </authorList>
    </citation>
    <scope>NUCLEOTIDE SEQUENCE</scope>
    <source>
        <strain evidence="10">SM1-W8</strain>
    </source>
</reference>
<dbReference type="Pfam" id="PF13424">
    <property type="entry name" value="TPR_12"/>
    <property type="match status" value="1"/>
</dbReference>
<dbReference type="PANTHER" id="PTHR44943">
    <property type="entry name" value="CELLULOSE SYNTHASE OPERON PROTEIN C"/>
    <property type="match status" value="1"/>
</dbReference>
<feature type="repeat" description="TPR" evidence="8">
    <location>
        <begin position="243"/>
        <end position="276"/>
    </location>
</feature>
<name>A0A9Q2WIJ6_9BURK</name>
<evidence type="ECO:0000313" key="11">
    <source>
        <dbReference type="Proteomes" id="UP000783102"/>
    </source>
</evidence>
<evidence type="ECO:0000256" key="3">
    <source>
        <dbReference type="ARBA" id="ARBA00011970"/>
    </source>
</evidence>
<feature type="repeat" description="TPR" evidence="8">
    <location>
        <begin position="209"/>
        <end position="242"/>
    </location>
</feature>
<feature type="domain" description="O-GlcNAc transferase C-terminal" evidence="9">
    <location>
        <begin position="591"/>
        <end position="747"/>
    </location>
</feature>
<dbReference type="EMBL" id="JAANEY010000001">
    <property type="protein sequence ID" value="MBT8551412.1"/>
    <property type="molecule type" value="Genomic_DNA"/>
</dbReference>
<evidence type="ECO:0000313" key="10">
    <source>
        <dbReference type="EMBL" id="MBT8551412.1"/>
    </source>
</evidence>
<dbReference type="Gene3D" id="1.25.40.10">
    <property type="entry name" value="Tetratricopeptide repeat domain"/>
    <property type="match status" value="3"/>
</dbReference>